<organism evidence="4 5">
    <name type="scientific">Sporosarcina soli</name>
    <dbReference type="NCBI Taxonomy" id="334736"/>
    <lineage>
        <taxon>Bacteria</taxon>
        <taxon>Bacillati</taxon>
        <taxon>Bacillota</taxon>
        <taxon>Bacilli</taxon>
        <taxon>Bacillales</taxon>
        <taxon>Caryophanaceae</taxon>
        <taxon>Sporosarcina</taxon>
    </lineage>
</organism>
<name>A0ABW0TKB6_9BACL</name>
<evidence type="ECO:0000313" key="4">
    <source>
        <dbReference type="EMBL" id="MFC5589428.1"/>
    </source>
</evidence>
<evidence type="ECO:0000259" key="3">
    <source>
        <dbReference type="SMART" id="SM00903"/>
    </source>
</evidence>
<dbReference type="RefSeq" id="WP_381434093.1">
    <property type="nucleotide sequence ID" value="NZ_JBHSNO010000005.1"/>
</dbReference>
<dbReference type="GO" id="GO:0016491">
    <property type="term" value="F:oxidoreductase activity"/>
    <property type="evidence" value="ECO:0007669"/>
    <property type="project" value="UniProtKB-KW"/>
</dbReference>
<dbReference type="PANTHER" id="PTHR30466">
    <property type="entry name" value="FLAVIN REDUCTASE"/>
    <property type="match status" value="1"/>
</dbReference>
<evidence type="ECO:0000256" key="2">
    <source>
        <dbReference type="ARBA" id="ARBA00023002"/>
    </source>
</evidence>
<dbReference type="SMART" id="SM00903">
    <property type="entry name" value="Flavin_Reduct"/>
    <property type="match status" value="1"/>
</dbReference>
<dbReference type="SUPFAM" id="SSF50475">
    <property type="entry name" value="FMN-binding split barrel"/>
    <property type="match status" value="1"/>
</dbReference>
<comment type="caution">
    <text evidence="4">The sequence shown here is derived from an EMBL/GenBank/DDBJ whole genome shotgun (WGS) entry which is preliminary data.</text>
</comment>
<dbReference type="Proteomes" id="UP001596109">
    <property type="component" value="Unassembled WGS sequence"/>
</dbReference>
<dbReference type="InterPro" id="IPR012349">
    <property type="entry name" value="Split_barrel_FMN-bd"/>
</dbReference>
<comment type="similarity">
    <text evidence="1">Belongs to the non-flavoprotein flavin reductase family.</text>
</comment>
<keyword evidence="5" id="KW-1185">Reference proteome</keyword>
<dbReference type="EC" id="1.-.-.-" evidence="4"/>
<dbReference type="Pfam" id="PF01613">
    <property type="entry name" value="Flavin_Reduct"/>
    <property type="match status" value="1"/>
</dbReference>
<proteinExistence type="inferred from homology"/>
<sequence>MSQTFDNIEFRNVCGQFLTGVTVVTAKGEKEELVGFTANSFASVSLDPPLVLVCPDKKLGSYPAFMKAEGFAIHILGHEQEELSTQFAKRGVDKFNGIDHKEGLYGAPILPETLAVLQCRTVNKVDGGDHTILIGQVESIGKCEKERNPLGFFRGQYTRVEDRVVKA</sequence>
<dbReference type="EMBL" id="JBHSNO010000005">
    <property type="protein sequence ID" value="MFC5589428.1"/>
    <property type="molecule type" value="Genomic_DNA"/>
</dbReference>
<protein>
    <submittedName>
        <fullName evidence="4">Flavin reductase family protein</fullName>
        <ecNumber evidence="4">1.-.-.-</ecNumber>
    </submittedName>
</protein>
<keyword evidence="2 4" id="KW-0560">Oxidoreductase</keyword>
<evidence type="ECO:0000313" key="5">
    <source>
        <dbReference type="Proteomes" id="UP001596109"/>
    </source>
</evidence>
<dbReference type="InterPro" id="IPR002563">
    <property type="entry name" value="Flavin_Rdtase-like_dom"/>
</dbReference>
<dbReference type="Gene3D" id="2.30.110.10">
    <property type="entry name" value="Electron Transport, Fmn-binding Protein, Chain A"/>
    <property type="match status" value="1"/>
</dbReference>
<evidence type="ECO:0000256" key="1">
    <source>
        <dbReference type="ARBA" id="ARBA00008898"/>
    </source>
</evidence>
<dbReference type="PANTHER" id="PTHR30466:SF11">
    <property type="entry name" value="FLAVIN-DEPENDENT MONOOXYGENASE, REDUCTASE SUBUNIT HSAB"/>
    <property type="match status" value="1"/>
</dbReference>
<reference evidence="5" key="1">
    <citation type="journal article" date="2019" name="Int. J. Syst. Evol. Microbiol.">
        <title>The Global Catalogue of Microorganisms (GCM) 10K type strain sequencing project: providing services to taxonomists for standard genome sequencing and annotation.</title>
        <authorList>
            <consortium name="The Broad Institute Genomics Platform"/>
            <consortium name="The Broad Institute Genome Sequencing Center for Infectious Disease"/>
            <person name="Wu L."/>
            <person name="Ma J."/>
        </authorList>
    </citation>
    <scope>NUCLEOTIDE SEQUENCE [LARGE SCALE GENOMIC DNA]</scope>
    <source>
        <strain evidence="5">CGMCC 4.1434</strain>
    </source>
</reference>
<accession>A0ABW0TKB6</accession>
<dbReference type="InterPro" id="IPR050268">
    <property type="entry name" value="NADH-dep_flavin_reductase"/>
</dbReference>
<feature type="domain" description="Flavin reductase like" evidence="3">
    <location>
        <begin position="14"/>
        <end position="159"/>
    </location>
</feature>
<gene>
    <name evidence="4" type="ORF">ACFPRA_11050</name>
</gene>